<dbReference type="Proteomes" id="UP001060085">
    <property type="component" value="Linkage Group LG06"/>
</dbReference>
<reference evidence="2" key="1">
    <citation type="journal article" date="2023" name="Nat. Plants">
        <title>Single-cell RNA sequencing provides a high-resolution roadmap for understanding the multicellular compartmentation of specialized metabolism.</title>
        <authorList>
            <person name="Sun S."/>
            <person name="Shen X."/>
            <person name="Li Y."/>
            <person name="Li Y."/>
            <person name="Wang S."/>
            <person name="Li R."/>
            <person name="Zhang H."/>
            <person name="Shen G."/>
            <person name="Guo B."/>
            <person name="Wei J."/>
            <person name="Xu J."/>
            <person name="St-Pierre B."/>
            <person name="Chen S."/>
            <person name="Sun C."/>
        </authorList>
    </citation>
    <scope>NUCLEOTIDE SEQUENCE [LARGE SCALE GENOMIC DNA]</scope>
</reference>
<protein>
    <submittedName>
        <fullName evidence="1">Uncharacterized protein</fullName>
    </submittedName>
</protein>
<evidence type="ECO:0000313" key="2">
    <source>
        <dbReference type="Proteomes" id="UP001060085"/>
    </source>
</evidence>
<evidence type="ECO:0000313" key="1">
    <source>
        <dbReference type="EMBL" id="KAI5657493.1"/>
    </source>
</evidence>
<comment type="caution">
    <text evidence="1">The sequence shown here is derived from an EMBL/GenBank/DDBJ whole genome shotgun (WGS) entry which is preliminary data.</text>
</comment>
<gene>
    <name evidence="1" type="ORF">M9H77_26286</name>
</gene>
<proteinExistence type="predicted"/>
<accession>A0ACC0A996</accession>
<keyword evidence="2" id="KW-1185">Reference proteome</keyword>
<dbReference type="EMBL" id="CM044706">
    <property type="protein sequence ID" value="KAI5657493.1"/>
    <property type="molecule type" value="Genomic_DNA"/>
</dbReference>
<organism evidence="1 2">
    <name type="scientific">Catharanthus roseus</name>
    <name type="common">Madagascar periwinkle</name>
    <name type="synonym">Vinca rosea</name>
    <dbReference type="NCBI Taxonomy" id="4058"/>
    <lineage>
        <taxon>Eukaryota</taxon>
        <taxon>Viridiplantae</taxon>
        <taxon>Streptophyta</taxon>
        <taxon>Embryophyta</taxon>
        <taxon>Tracheophyta</taxon>
        <taxon>Spermatophyta</taxon>
        <taxon>Magnoliopsida</taxon>
        <taxon>eudicotyledons</taxon>
        <taxon>Gunneridae</taxon>
        <taxon>Pentapetalae</taxon>
        <taxon>asterids</taxon>
        <taxon>lamiids</taxon>
        <taxon>Gentianales</taxon>
        <taxon>Apocynaceae</taxon>
        <taxon>Rauvolfioideae</taxon>
        <taxon>Vinceae</taxon>
        <taxon>Catharanthinae</taxon>
        <taxon>Catharanthus</taxon>
    </lineage>
</organism>
<sequence length="363" mass="41828">MGVMKEKLIMMEVRWLEDRRERIQSPPQQDSLPSTQTDPSTPGQQDLLTPVQQDPSHRHRFQQHGHRLYLSSRAATHISAILQERFSSPYYHWFEVPLDIRNMWWGEFQKSYVWYPSLSMTKIRDTWEVKVSDWMRICLAMLEGQGRGLFGFLNVLGADDKQADLTKRFSKSRHLEKLHKYQSGDKKGQYVDFHSEEFLDKEEVAATSVPLPGEIQLMATIFGRLDCSRLYRAGSEISHLRAKSSRAVARLPPCYLEVEQRIMRQVEASVSSVCAAFDEHIRRFAEQSYLSYTPMLPMMDIVRAAMAVVSQHHHRHSSCGDFKCGKGIFLYSPPPSIDAPSTSTVDPFPSPRSSNNVRDPEDY</sequence>
<name>A0ACC0A996_CATRO</name>